<proteinExistence type="predicted"/>
<feature type="compositionally biased region" description="Basic and acidic residues" evidence="3">
    <location>
        <begin position="610"/>
        <end position="619"/>
    </location>
</feature>
<feature type="compositionally biased region" description="Polar residues" evidence="3">
    <location>
        <begin position="622"/>
        <end position="631"/>
    </location>
</feature>
<dbReference type="GO" id="GO:0008233">
    <property type="term" value="F:peptidase activity"/>
    <property type="evidence" value="ECO:0007669"/>
    <property type="project" value="UniProtKB-KW"/>
</dbReference>
<evidence type="ECO:0000259" key="4">
    <source>
        <dbReference type="PROSITE" id="PS50994"/>
    </source>
</evidence>
<dbReference type="InterPro" id="IPR025724">
    <property type="entry name" value="GAG-pre-integrase_dom"/>
</dbReference>
<dbReference type="Pfam" id="PF00665">
    <property type="entry name" value="rve"/>
    <property type="match status" value="1"/>
</dbReference>
<keyword evidence="1" id="KW-0378">Hydrolase</keyword>
<feature type="coiled-coil region" evidence="2">
    <location>
        <begin position="303"/>
        <end position="330"/>
    </location>
</feature>
<organism evidence="5">
    <name type="scientific">Tanacetum cinerariifolium</name>
    <name type="common">Dalmatian daisy</name>
    <name type="synonym">Chrysanthemum cinerariifolium</name>
    <dbReference type="NCBI Taxonomy" id="118510"/>
    <lineage>
        <taxon>Eukaryota</taxon>
        <taxon>Viridiplantae</taxon>
        <taxon>Streptophyta</taxon>
        <taxon>Embryophyta</taxon>
        <taxon>Tracheophyta</taxon>
        <taxon>Spermatophyta</taxon>
        <taxon>Magnoliopsida</taxon>
        <taxon>eudicotyledons</taxon>
        <taxon>Gunneridae</taxon>
        <taxon>Pentapetalae</taxon>
        <taxon>asterids</taxon>
        <taxon>campanulids</taxon>
        <taxon>Asterales</taxon>
        <taxon>Asteraceae</taxon>
        <taxon>Asteroideae</taxon>
        <taxon>Anthemideae</taxon>
        <taxon>Anthemidinae</taxon>
        <taxon>Tanacetum</taxon>
    </lineage>
</organism>
<dbReference type="EMBL" id="BKCJ010018271">
    <property type="protein sequence ID" value="GEV24476.1"/>
    <property type="molecule type" value="Genomic_DNA"/>
</dbReference>
<keyword evidence="2" id="KW-0175">Coiled coil</keyword>
<feature type="domain" description="Integrase catalytic" evidence="4">
    <location>
        <begin position="791"/>
        <end position="881"/>
    </location>
</feature>
<dbReference type="Pfam" id="PF13976">
    <property type="entry name" value="gag_pre-integrs"/>
    <property type="match status" value="1"/>
</dbReference>
<dbReference type="InterPro" id="IPR001584">
    <property type="entry name" value="Integrase_cat-core"/>
</dbReference>
<protein>
    <recommendedName>
        <fullName evidence="4">Integrase catalytic domain-containing protein</fullName>
    </recommendedName>
</protein>
<feature type="coiled-coil region" evidence="2">
    <location>
        <begin position="390"/>
        <end position="417"/>
    </location>
</feature>
<evidence type="ECO:0000256" key="3">
    <source>
        <dbReference type="SAM" id="MobiDB-lite"/>
    </source>
</evidence>
<evidence type="ECO:0000256" key="1">
    <source>
        <dbReference type="ARBA" id="ARBA00022670"/>
    </source>
</evidence>
<dbReference type="SUPFAM" id="SSF53098">
    <property type="entry name" value="Ribonuclease H-like"/>
    <property type="match status" value="1"/>
</dbReference>
<name>A0A699GM11_TANCI</name>
<dbReference type="InterPro" id="IPR036397">
    <property type="entry name" value="RNaseH_sf"/>
</dbReference>
<dbReference type="Pfam" id="PF22936">
    <property type="entry name" value="Pol_BBD"/>
    <property type="match status" value="1"/>
</dbReference>
<dbReference type="GO" id="GO:0003676">
    <property type="term" value="F:nucleic acid binding"/>
    <property type="evidence" value="ECO:0007669"/>
    <property type="project" value="InterPro"/>
</dbReference>
<feature type="region of interest" description="Disordered" evidence="3">
    <location>
        <begin position="609"/>
        <end position="631"/>
    </location>
</feature>
<dbReference type="InterPro" id="IPR054722">
    <property type="entry name" value="PolX-like_BBD"/>
</dbReference>
<dbReference type="InterPro" id="IPR012337">
    <property type="entry name" value="RNaseH-like_sf"/>
</dbReference>
<reference evidence="5" key="1">
    <citation type="journal article" date="2019" name="Sci. Rep.">
        <title>Draft genome of Tanacetum cinerariifolium, the natural source of mosquito coil.</title>
        <authorList>
            <person name="Yamashiro T."/>
            <person name="Shiraishi A."/>
            <person name="Satake H."/>
            <person name="Nakayama K."/>
        </authorList>
    </citation>
    <scope>NUCLEOTIDE SEQUENCE</scope>
</reference>
<dbReference type="GO" id="GO:0006508">
    <property type="term" value="P:proteolysis"/>
    <property type="evidence" value="ECO:0007669"/>
    <property type="project" value="UniProtKB-KW"/>
</dbReference>
<sequence length="881" mass="102179">MANLSKDIQCAGFDTRPPMLDRSDFESWQQRIRLYCLGKENGEKILQSIDEGPFKVGKFRETLAEGSLHLGLPKDIYTFVNHYTDAKDIWDNAKMLLEGYELTKYERESQLYENFEYFHQNKGETMHGYYVREDITEVKETMQGEQLQLEIGDFKTELGMKILENRVILDEEQLLFITGGQTNTFDDDVDEAPVQHLALNEDNIFQVDQCDAFDSNVDEAPTEQTMFMANLSLAKPIYDEAMIQTFYMSNIIPYDQYVKNNAEQVTQSNISFVPNDALMMIINDMHDQATQCVFANEHNKVVNESLTAKLARHKEQVAIYEKKASVMNENIVSRFFELHDAYTIGQASCLELEAKISKLKHKIEKDDHSEMIKRFSNLKDAPEFDSFFEINKVKEQLQGKNNTIRQLKEQISHMTERRSETSSLLNENEKLKDQLKGKMKCVTMDTVKPKVLAPGMYAIDVEPIPPRNRNNREVHLEYLKHLKESVETVHEIVKEARIKKPLDNALESTCLYTKRSQELLEYVIGTCPKEFSKREKKVATTHLNRKKQVTFKEPCKIANNNTQTHVKQQKVQKTNVHVILSIGVNSSTKASGSKPRSNTKNNMILQAKNDNNKKVEAHPKNNKSNLKQNNHVDSSISSKRTVVHLVFWYLDSGCSKHMTVNRSWLKNFMKKFIGTVRFKNDHFGAIMGYEDYVIGDNVISKSIDVVDLLKGSHGLNLYIVSVEDMMKSSLICLLSKPSKNKSWLCHLWLNHLNFGSINDLARKDLVKGFPRFKFKKYHLCFACELGKSKKYTHQPKFENTIMEVLHTLHMDLCRPMRMQSINRKKYILVIVDDYSRFTWVKFLRSKDETPEFVIKFLKQIQLGLNKTIRYIRIDNGTEFVN</sequence>
<dbReference type="AlphaFoldDB" id="A0A699GM11"/>
<dbReference type="PANTHER" id="PTHR42648:SF18">
    <property type="entry name" value="RETROTRANSPOSON, UNCLASSIFIED-LIKE PROTEIN"/>
    <property type="match status" value="1"/>
</dbReference>
<gene>
    <name evidence="5" type="ORF">Tci_096453</name>
</gene>
<keyword evidence="1" id="KW-0645">Protease</keyword>
<dbReference type="Gene3D" id="3.30.420.10">
    <property type="entry name" value="Ribonuclease H-like superfamily/Ribonuclease H"/>
    <property type="match status" value="1"/>
</dbReference>
<accession>A0A699GM11</accession>
<evidence type="ECO:0000313" key="5">
    <source>
        <dbReference type="EMBL" id="GEV24476.1"/>
    </source>
</evidence>
<dbReference type="PROSITE" id="PS50994">
    <property type="entry name" value="INTEGRASE"/>
    <property type="match status" value="1"/>
</dbReference>
<dbReference type="InterPro" id="IPR039537">
    <property type="entry name" value="Retrotran_Ty1/copia-like"/>
</dbReference>
<comment type="caution">
    <text evidence="5">The sequence shown here is derived from an EMBL/GenBank/DDBJ whole genome shotgun (WGS) entry which is preliminary data.</text>
</comment>
<evidence type="ECO:0000256" key="2">
    <source>
        <dbReference type="SAM" id="Coils"/>
    </source>
</evidence>
<dbReference type="GO" id="GO:0015074">
    <property type="term" value="P:DNA integration"/>
    <property type="evidence" value="ECO:0007669"/>
    <property type="project" value="InterPro"/>
</dbReference>
<dbReference type="PANTHER" id="PTHR42648">
    <property type="entry name" value="TRANSPOSASE, PUTATIVE-RELATED"/>
    <property type="match status" value="1"/>
</dbReference>